<feature type="domain" description="SpoVR-like C-terminal" evidence="3">
    <location>
        <begin position="381"/>
        <end position="432"/>
    </location>
</feature>
<dbReference type="InterPro" id="IPR057008">
    <property type="entry name" value="SpoVR-like_C"/>
</dbReference>
<evidence type="ECO:0000256" key="1">
    <source>
        <dbReference type="SAM" id="MobiDB-lite"/>
    </source>
</evidence>
<gene>
    <name evidence="4" type="ORF">CLV97_101250</name>
</gene>
<dbReference type="InterPro" id="IPR056174">
    <property type="entry name" value="SpoVR_N"/>
</dbReference>
<dbReference type="EMBL" id="PVNE01000001">
    <property type="protein sequence ID" value="PRX42759.1"/>
    <property type="molecule type" value="Genomic_DNA"/>
</dbReference>
<protein>
    <submittedName>
        <fullName evidence="4">Stage V sporulation protein R</fullName>
    </submittedName>
</protein>
<keyword evidence="5" id="KW-1185">Reference proteome</keyword>
<evidence type="ECO:0000313" key="4">
    <source>
        <dbReference type="EMBL" id="PRX42759.1"/>
    </source>
</evidence>
<dbReference type="AlphaFoldDB" id="A0A2T0LJP8"/>
<dbReference type="Pfam" id="PF24755">
    <property type="entry name" value="SpoVR_C"/>
    <property type="match status" value="1"/>
</dbReference>
<dbReference type="PANTHER" id="PTHR30029">
    <property type="entry name" value="STAGE V SPORULATION PROTEIN R"/>
    <property type="match status" value="1"/>
</dbReference>
<feature type="region of interest" description="Disordered" evidence="1">
    <location>
        <begin position="165"/>
        <end position="214"/>
    </location>
</feature>
<dbReference type="PANTHER" id="PTHR30029:SF2">
    <property type="entry name" value="STAGE V SPORULATION PROTEIN R"/>
    <property type="match status" value="1"/>
</dbReference>
<comment type="caution">
    <text evidence="4">The sequence shown here is derived from an EMBL/GenBank/DDBJ whole genome shotgun (WGS) entry which is preliminary data.</text>
</comment>
<sequence>MQFVDMERLERAIEEITERALASGLDFFPMRYEITPPDILYSIGAYGMPTRFSHWSFGKAYYRMKTDYDYGLSKIYELVINSNPCYAFLLESNSLLQNKLIVAHVLGHSDFFKNNAYFSLTNRNMVESMAVTARRIRAYEEQYGRKTVETFLDAVLSINEHVDPHTVFRDGTPTGYRPQSPEDPGGGEPMGAADSSREEAQAKGSALGPAQSPKEEKDLVRFIADRSPILEGWEREIMYRLREEMLYFWPQLETKIMNEGWATFWHVQILREMDLDEEEAVEFAAMHSRLIQPPVTGINPYLLGWKMFVWLDRNLGREAVFDIRATESDVSFLRNYLNKELAEEMDLFVFRRSGEHWRITSKDVEEVREHLIRSRINGGYPYIVACDDNYQNRGELYLLHRYDGTELDTRYIAKTLPMVYRLWGRPVHLETVISDQNVRYTWDGKKLSHRV</sequence>
<proteinExistence type="predicted"/>
<evidence type="ECO:0000313" key="5">
    <source>
        <dbReference type="Proteomes" id="UP000237797"/>
    </source>
</evidence>
<dbReference type="InterPro" id="IPR007390">
    <property type="entry name" value="Spore_V_R"/>
</dbReference>
<name>A0A2T0LJP8_9BACL</name>
<organism evidence="4 5">
    <name type="scientific">Planifilum fimeticola</name>
    <dbReference type="NCBI Taxonomy" id="201975"/>
    <lineage>
        <taxon>Bacteria</taxon>
        <taxon>Bacillati</taxon>
        <taxon>Bacillota</taxon>
        <taxon>Bacilli</taxon>
        <taxon>Bacillales</taxon>
        <taxon>Thermoactinomycetaceae</taxon>
        <taxon>Planifilum</taxon>
    </lineage>
</organism>
<feature type="domain" description="SpoVR protein-like N-terminal" evidence="2">
    <location>
        <begin position="5"/>
        <end position="377"/>
    </location>
</feature>
<dbReference type="RefSeq" id="WP_106343691.1">
    <property type="nucleotide sequence ID" value="NZ_PVNE01000001.1"/>
</dbReference>
<reference evidence="4 5" key="1">
    <citation type="submission" date="2018-03" db="EMBL/GenBank/DDBJ databases">
        <title>Genomic Encyclopedia of Archaeal and Bacterial Type Strains, Phase II (KMG-II): from individual species to whole genera.</title>
        <authorList>
            <person name="Goeker M."/>
        </authorList>
    </citation>
    <scope>NUCLEOTIDE SEQUENCE [LARGE SCALE GENOMIC DNA]</scope>
    <source>
        <strain evidence="4 5">DSM 44946</strain>
    </source>
</reference>
<dbReference type="Proteomes" id="UP000237797">
    <property type="component" value="Unassembled WGS sequence"/>
</dbReference>
<accession>A0A2T0LJP8</accession>
<dbReference type="Pfam" id="PF04293">
    <property type="entry name" value="SpoVR"/>
    <property type="match status" value="1"/>
</dbReference>
<evidence type="ECO:0000259" key="3">
    <source>
        <dbReference type="Pfam" id="PF24755"/>
    </source>
</evidence>
<dbReference type="OrthoDB" id="9784270at2"/>
<evidence type="ECO:0000259" key="2">
    <source>
        <dbReference type="Pfam" id="PF04293"/>
    </source>
</evidence>